<sequence length="284" mass="32650">MEMAKEDRKDENALAAAAIEGDAQALEALMEGIRDRVFNLSLRMLGTVQDAEDAAQDILVRVMTNLASFRGDSEFGTWVYRIAVNYLLNYKKSMFAHQPLDFEFYGNDIKFAVLDETDAVIEEESREELAEELKMSCTNVMLQCLDPESRCIFILGTMFKIDSRTAGQILDMTPENYRQKLSRIRKRVAAFLAEYCGLGGGMCSCRRRTAYAVKQHRINPKKLEYVRMHPLDKDVLSACKEEMEKLDELSLVFEELPAYQTPDTIRDRMEMVLKSVQMKKIQEF</sequence>
<keyword evidence="2" id="KW-0731">Sigma factor</keyword>
<dbReference type="GO" id="GO:0016987">
    <property type="term" value="F:sigma factor activity"/>
    <property type="evidence" value="ECO:0007669"/>
    <property type="project" value="UniProtKB-KW"/>
</dbReference>
<organism evidence="5 6">
    <name type="scientific">Faecalicatena orotica</name>
    <dbReference type="NCBI Taxonomy" id="1544"/>
    <lineage>
        <taxon>Bacteria</taxon>
        <taxon>Bacillati</taxon>
        <taxon>Bacillota</taxon>
        <taxon>Clostridia</taxon>
        <taxon>Lachnospirales</taxon>
        <taxon>Lachnospiraceae</taxon>
        <taxon>Faecalicatena</taxon>
    </lineage>
</organism>
<accession>A0A2Y9B9Q5</accession>
<evidence type="ECO:0000313" key="6">
    <source>
        <dbReference type="Proteomes" id="UP000245845"/>
    </source>
</evidence>
<dbReference type="InterPro" id="IPR014284">
    <property type="entry name" value="RNA_pol_sigma-70_dom"/>
</dbReference>
<gene>
    <name evidence="5" type="ORF">A8806_102250</name>
</gene>
<dbReference type="Gene3D" id="1.10.1740.10">
    <property type="match status" value="1"/>
</dbReference>
<dbReference type="InterPro" id="IPR007627">
    <property type="entry name" value="RNA_pol_sigma70_r2"/>
</dbReference>
<evidence type="ECO:0000256" key="3">
    <source>
        <dbReference type="ARBA" id="ARBA00023163"/>
    </source>
</evidence>
<dbReference type="PANTHER" id="PTHR43133">
    <property type="entry name" value="RNA POLYMERASE ECF-TYPE SIGMA FACTO"/>
    <property type="match status" value="1"/>
</dbReference>
<dbReference type="NCBIfam" id="TIGR02937">
    <property type="entry name" value="sigma70-ECF"/>
    <property type="match status" value="1"/>
</dbReference>
<dbReference type="EMBL" id="QGDL01000002">
    <property type="protein sequence ID" value="PWJ31394.1"/>
    <property type="molecule type" value="Genomic_DNA"/>
</dbReference>
<dbReference type="AlphaFoldDB" id="A0A2Y9B9Q5"/>
<dbReference type="InterPro" id="IPR013325">
    <property type="entry name" value="RNA_pol_sigma_r2"/>
</dbReference>
<dbReference type="Pfam" id="PF04542">
    <property type="entry name" value="Sigma70_r2"/>
    <property type="match status" value="1"/>
</dbReference>
<dbReference type="SUPFAM" id="SSF88946">
    <property type="entry name" value="Sigma2 domain of RNA polymerase sigma factors"/>
    <property type="match status" value="1"/>
</dbReference>
<evidence type="ECO:0000313" key="5">
    <source>
        <dbReference type="EMBL" id="PWJ31394.1"/>
    </source>
</evidence>
<comment type="caution">
    <text evidence="5">The sequence shown here is derived from an EMBL/GenBank/DDBJ whole genome shotgun (WGS) entry which is preliminary data.</text>
</comment>
<dbReference type="RefSeq" id="WP_330405255.1">
    <property type="nucleotide sequence ID" value="NZ_BAAACK010000006.1"/>
</dbReference>
<protein>
    <submittedName>
        <fullName evidence="5">RNA polymerase sigma factor (Sigma-70 family)</fullName>
    </submittedName>
</protein>
<feature type="domain" description="RNA polymerase sigma-70 region 2" evidence="4">
    <location>
        <begin position="33"/>
        <end position="92"/>
    </location>
</feature>
<keyword evidence="6" id="KW-1185">Reference proteome</keyword>
<evidence type="ECO:0000256" key="1">
    <source>
        <dbReference type="ARBA" id="ARBA00023015"/>
    </source>
</evidence>
<reference evidence="5 6" key="1">
    <citation type="submission" date="2018-05" db="EMBL/GenBank/DDBJ databases">
        <title>The Hungate 1000. A catalogue of reference genomes from the rumen microbiome.</title>
        <authorList>
            <person name="Kelly W."/>
        </authorList>
    </citation>
    <scope>NUCLEOTIDE SEQUENCE [LARGE SCALE GENOMIC DNA]</scope>
    <source>
        <strain evidence="5 6">NLAE-zl-C242</strain>
    </source>
</reference>
<dbReference type="GO" id="GO:0006352">
    <property type="term" value="P:DNA-templated transcription initiation"/>
    <property type="evidence" value="ECO:0007669"/>
    <property type="project" value="InterPro"/>
</dbReference>
<dbReference type="PANTHER" id="PTHR43133:SF51">
    <property type="entry name" value="RNA POLYMERASE SIGMA FACTOR"/>
    <property type="match status" value="1"/>
</dbReference>
<name>A0A2Y9B9Q5_9FIRM</name>
<proteinExistence type="predicted"/>
<dbReference type="InterPro" id="IPR039425">
    <property type="entry name" value="RNA_pol_sigma-70-like"/>
</dbReference>
<evidence type="ECO:0000259" key="4">
    <source>
        <dbReference type="Pfam" id="PF04542"/>
    </source>
</evidence>
<evidence type="ECO:0000256" key="2">
    <source>
        <dbReference type="ARBA" id="ARBA00023082"/>
    </source>
</evidence>
<dbReference type="Proteomes" id="UP000245845">
    <property type="component" value="Unassembled WGS sequence"/>
</dbReference>
<keyword evidence="1" id="KW-0805">Transcription regulation</keyword>
<keyword evidence="3" id="KW-0804">Transcription</keyword>